<protein>
    <submittedName>
        <fullName evidence="1">Uncharacterized protein</fullName>
    </submittedName>
</protein>
<evidence type="ECO:0000313" key="1">
    <source>
        <dbReference type="EMBL" id="KAL3520150.1"/>
    </source>
</evidence>
<evidence type="ECO:0000313" key="2">
    <source>
        <dbReference type="Proteomes" id="UP001630127"/>
    </source>
</evidence>
<accession>A0ABD2ZP71</accession>
<keyword evidence="2" id="KW-1185">Reference proteome</keyword>
<sequence length="156" mass="17420">MEQLQLRIGKEMISREQLRYLYFWFAQLHHFEIQRQYSYFGDLSTCFNGACSCATSPRSCAIAFYSCIDCPRNCANMFGSCSINPNININCSDIIMDKCGNSSGIGGCTWTMGSYERGLLSSKVVSNNRNNNGAIVGSCAQAVYRFVEAWNSCTTI</sequence>
<proteinExistence type="predicted"/>
<dbReference type="AlphaFoldDB" id="A0ABD2ZP71"/>
<name>A0ABD2ZP71_9GENT</name>
<organism evidence="1 2">
    <name type="scientific">Cinchona calisaya</name>
    <dbReference type="NCBI Taxonomy" id="153742"/>
    <lineage>
        <taxon>Eukaryota</taxon>
        <taxon>Viridiplantae</taxon>
        <taxon>Streptophyta</taxon>
        <taxon>Embryophyta</taxon>
        <taxon>Tracheophyta</taxon>
        <taxon>Spermatophyta</taxon>
        <taxon>Magnoliopsida</taxon>
        <taxon>eudicotyledons</taxon>
        <taxon>Gunneridae</taxon>
        <taxon>Pentapetalae</taxon>
        <taxon>asterids</taxon>
        <taxon>lamiids</taxon>
        <taxon>Gentianales</taxon>
        <taxon>Rubiaceae</taxon>
        <taxon>Cinchonoideae</taxon>
        <taxon>Cinchoneae</taxon>
        <taxon>Cinchona</taxon>
    </lineage>
</organism>
<reference evidence="1 2" key="1">
    <citation type="submission" date="2024-11" db="EMBL/GenBank/DDBJ databases">
        <title>A near-complete genome assembly of Cinchona calisaya.</title>
        <authorList>
            <person name="Lian D.C."/>
            <person name="Zhao X.W."/>
            <person name="Wei L."/>
        </authorList>
    </citation>
    <scope>NUCLEOTIDE SEQUENCE [LARGE SCALE GENOMIC DNA]</scope>
    <source>
        <tissue evidence="1">Nenye</tissue>
    </source>
</reference>
<comment type="caution">
    <text evidence="1">The sequence shown here is derived from an EMBL/GenBank/DDBJ whole genome shotgun (WGS) entry which is preliminary data.</text>
</comment>
<gene>
    <name evidence="1" type="ORF">ACH5RR_018299</name>
</gene>
<dbReference type="EMBL" id="JBJUIK010000008">
    <property type="protein sequence ID" value="KAL3520150.1"/>
    <property type="molecule type" value="Genomic_DNA"/>
</dbReference>
<dbReference type="Proteomes" id="UP001630127">
    <property type="component" value="Unassembled WGS sequence"/>
</dbReference>